<feature type="domain" description="HD-GYP" evidence="1">
    <location>
        <begin position="111"/>
        <end position="306"/>
    </location>
</feature>
<accession>A0A9X4KEF2</accession>
<dbReference type="RefSeq" id="WP_277564111.1">
    <property type="nucleotide sequence ID" value="NZ_JAPDHZ010000002.1"/>
</dbReference>
<dbReference type="InterPro" id="IPR037522">
    <property type="entry name" value="HD_GYP_dom"/>
</dbReference>
<comment type="caution">
    <text evidence="2">The sequence shown here is derived from an EMBL/GenBank/DDBJ whole genome shotgun (WGS) entry which is preliminary data.</text>
</comment>
<keyword evidence="3" id="KW-1185">Reference proteome</keyword>
<evidence type="ECO:0000259" key="1">
    <source>
        <dbReference type="PROSITE" id="PS51832"/>
    </source>
</evidence>
<dbReference type="SUPFAM" id="SSF109604">
    <property type="entry name" value="HD-domain/PDEase-like"/>
    <property type="match status" value="1"/>
</dbReference>
<dbReference type="CDD" id="cd00077">
    <property type="entry name" value="HDc"/>
    <property type="match status" value="1"/>
</dbReference>
<dbReference type="EMBL" id="JAPDHZ010000002">
    <property type="protein sequence ID" value="MDG0790261.1"/>
    <property type="molecule type" value="Genomic_DNA"/>
</dbReference>
<proteinExistence type="predicted"/>
<dbReference type="SMART" id="SM00471">
    <property type="entry name" value="HDc"/>
    <property type="match status" value="1"/>
</dbReference>
<organism evidence="2 3">
    <name type="scientific">Cohnella ginsengisoli</name>
    <dbReference type="NCBI Taxonomy" id="425004"/>
    <lineage>
        <taxon>Bacteria</taxon>
        <taxon>Bacillati</taxon>
        <taxon>Bacillota</taxon>
        <taxon>Bacilli</taxon>
        <taxon>Bacillales</taxon>
        <taxon>Paenibacillaceae</taxon>
        <taxon>Cohnella</taxon>
    </lineage>
</organism>
<reference evidence="2 3" key="1">
    <citation type="submission" date="2022-10" db="EMBL/GenBank/DDBJ databases">
        <title>Comparative genomic analysis of Cohnella hashimotonis sp. nov., isolated from the International Space Station.</title>
        <authorList>
            <person name="Simpson A."/>
            <person name="Venkateswaran K."/>
        </authorList>
    </citation>
    <scope>NUCLEOTIDE SEQUENCE [LARGE SCALE GENOMIC DNA]</scope>
    <source>
        <strain evidence="2 3">DSM 18997</strain>
    </source>
</reference>
<evidence type="ECO:0000313" key="2">
    <source>
        <dbReference type="EMBL" id="MDG0790261.1"/>
    </source>
</evidence>
<dbReference type="PROSITE" id="PS51832">
    <property type="entry name" value="HD_GYP"/>
    <property type="match status" value="1"/>
</dbReference>
<sequence>MRIHITDLQAGDQISQDIFNAYGLHVLSSGAILNEHDLSRLYQHRIDYVDIEQRVSPSFEAAETAADLFPPELHYKFEDAVAGCELLFKQAIAEGRISEEDAKESFQPLVRHFQEERDVVSLMLSMHTQDEYTYQHSVQVGMLSFYMAKWLDWSHEDQIRAGMAGFLHDIGKSRISEEILKKSGTLTEAEFEEVKQHPVHSYRILTDSYADDGIAVAALQHHERRDGSGYPERLQDEAIMPMSRVIAIADIYSAMSSDRVYQEKRDLLFVLKELYRLSFNELDAEMTQTFINRMIPNFIGKRAQLSDGRWGTIIMTHPTDPFRPLIHVDDAFIDLSVERDLEIDRIST</sequence>
<dbReference type="Proteomes" id="UP001153387">
    <property type="component" value="Unassembled WGS sequence"/>
</dbReference>
<dbReference type="Pfam" id="PF13487">
    <property type="entry name" value="HD_5"/>
    <property type="match status" value="1"/>
</dbReference>
<evidence type="ECO:0000313" key="3">
    <source>
        <dbReference type="Proteomes" id="UP001153387"/>
    </source>
</evidence>
<dbReference type="Gene3D" id="1.10.3210.10">
    <property type="entry name" value="Hypothetical protein af1432"/>
    <property type="match status" value="1"/>
</dbReference>
<name>A0A9X4KEF2_9BACL</name>
<gene>
    <name evidence="2" type="ORF">OMP38_04910</name>
</gene>
<dbReference type="AlphaFoldDB" id="A0A9X4KEF2"/>
<dbReference type="PANTHER" id="PTHR43155">
    <property type="entry name" value="CYCLIC DI-GMP PHOSPHODIESTERASE PA4108-RELATED"/>
    <property type="match status" value="1"/>
</dbReference>
<dbReference type="PANTHER" id="PTHR43155:SF2">
    <property type="entry name" value="CYCLIC DI-GMP PHOSPHODIESTERASE PA4108"/>
    <property type="match status" value="1"/>
</dbReference>
<dbReference type="InterPro" id="IPR003607">
    <property type="entry name" value="HD/PDEase_dom"/>
</dbReference>
<protein>
    <submittedName>
        <fullName evidence="2">HD-GYP domain-containing protein</fullName>
    </submittedName>
</protein>